<proteinExistence type="predicted"/>
<dbReference type="InterPro" id="IPR036866">
    <property type="entry name" value="RibonucZ/Hydroxyglut_hydro"/>
</dbReference>
<protein>
    <submittedName>
        <fullName evidence="1">Uncharacterized protein</fullName>
    </submittedName>
</protein>
<dbReference type="SUPFAM" id="SSF56281">
    <property type="entry name" value="Metallo-hydrolase/oxidoreductase"/>
    <property type="match status" value="1"/>
</dbReference>
<dbReference type="OrthoDB" id="5443440at2"/>
<dbReference type="RefSeq" id="WP_053237931.1">
    <property type="nucleotide sequence ID" value="NZ_CP011125.1"/>
</dbReference>
<dbReference type="STRING" id="927083.DB32_008169"/>
<evidence type="ECO:0000313" key="1">
    <source>
        <dbReference type="EMBL" id="AKF11020.1"/>
    </source>
</evidence>
<dbReference type="Proteomes" id="UP000034883">
    <property type="component" value="Chromosome"/>
</dbReference>
<sequence>MIEALSELDAARASTPAGTRLRALRLAGEALAERLRDAAPVRRVEVLALDRVPVRAELALDGALRAPVRWMELERRMLFLELESGARVVVDPVEPGSWSRTPWGTWLAEAHPRRARRALQQGRSAGAALASIGVEADTIDVAILTHLRGQDLRALIGTAHGDGVEGPRESMLPRARWIVSATELASAAVPDDLERAHLVRDVRARVAEDRIEAITRDVSLRGSVAVMHAPGLTEGQLGVAVHDARGVFVWSAQGVAVDCWSPYHARLPGLRERVRELDVEAIPRGDAWSRGEALISMALERAVADRRQDAPAMHRVVPSAALCGHPLARPWGDERG</sequence>
<dbReference type="AlphaFoldDB" id="A0A0F6YP28"/>
<accession>A0A0F6YP28</accession>
<dbReference type="EMBL" id="CP011125">
    <property type="protein sequence ID" value="AKF11020.1"/>
    <property type="molecule type" value="Genomic_DNA"/>
</dbReference>
<dbReference type="KEGG" id="samy:DB32_008169"/>
<organism evidence="1 2">
    <name type="scientific">Sandaracinus amylolyticus</name>
    <dbReference type="NCBI Taxonomy" id="927083"/>
    <lineage>
        <taxon>Bacteria</taxon>
        <taxon>Pseudomonadati</taxon>
        <taxon>Myxococcota</taxon>
        <taxon>Polyangia</taxon>
        <taxon>Polyangiales</taxon>
        <taxon>Sandaracinaceae</taxon>
        <taxon>Sandaracinus</taxon>
    </lineage>
</organism>
<gene>
    <name evidence="1" type="ORF">DB32_008169</name>
</gene>
<dbReference type="Gene3D" id="3.60.15.10">
    <property type="entry name" value="Ribonuclease Z/Hydroxyacylglutathione hydrolase-like"/>
    <property type="match status" value="1"/>
</dbReference>
<reference evidence="1 2" key="1">
    <citation type="submission" date="2015-03" db="EMBL/GenBank/DDBJ databases">
        <title>Genome assembly of Sandaracinus amylolyticus DSM 53668.</title>
        <authorList>
            <person name="Sharma G."/>
            <person name="Subramanian S."/>
        </authorList>
    </citation>
    <scope>NUCLEOTIDE SEQUENCE [LARGE SCALE GENOMIC DNA]</scope>
    <source>
        <strain evidence="1 2">DSM 53668</strain>
    </source>
</reference>
<name>A0A0F6YP28_9BACT</name>
<evidence type="ECO:0000313" key="2">
    <source>
        <dbReference type="Proteomes" id="UP000034883"/>
    </source>
</evidence>
<keyword evidence="2" id="KW-1185">Reference proteome</keyword>